<dbReference type="OrthoDB" id="43807at2759"/>
<protein>
    <submittedName>
        <fullName evidence="3">UHRF1-binding protein 1-like</fullName>
    </submittedName>
</protein>
<evidence type="ECO:0000313" key="3">
    <source>
        <dbReference type="RefSeq" id="XP_042561116.1"/>
    </source>
</evidence>
<evidence type="ECO:0000256" key="1">
    <source>
        <dbReference type="SAM" id="MobiDB-lite"/>
    </source>
</evidence>
<feature type="compositionally biased region" description="Polar residues" evidence="1">
    <location>
        <begin position="107"/>
        <end position="122"/>
    </location>
</feature>
<dbReference type="PANTHER" id="PTHR22774">
    <property type="entry name" value="CHOREIN N-TERMINAL DOMAIN-CONTAINING PROTEIN"/>
    <property type="match status" value="1"/>
</dbReference>
<feature type="region of interest" description="Disordered" evidence="1">
    <location>
        <begin position="70"/>
        <end position="128"/>
    </location>
</feature>
<sequence length="173" mass="18801">MSTLQNLGHFVEDSSESQVLPMEISLRDVHVNLKDDGPRDNLSDPEPTPIALHIDSLLVHRRDDGSFSIGLDRTAGPLETAPPKEAPLIDSKLNSVPELPVGVSSEPKATQTNPMSPTSYAPSSREKMLNEENECLKLELSRAKMALAEAQMEKDSLLHHMKNLKLASGGGIS</sequence>
<dbReference type="GeneID" id="122130447"/>
<dbReference type="PANTHER" id="PTHR22774:SF17">
    <property type="entry name" value="BRIDGE-LIKE LIPID TRANSFER PROTEIN FAMILY MEMBER 3B"/>
    <property type="match status" value="1"/>
</dbReference>
<evidence type="ECO:0000313" key="2">
    <source>
        <dbReference type="Proteomes" id="UP000515152"/>
    </source>
</evidence>
<dbReference type="Pfam" id="PF24917">
    <property type="entry name" value="BLTP3A_B"/>
    <property type="match status" value="1"/>
</dbReference>
<accession>A0A8M1KAN6</accession>
<gene>
    <name evidence="3" type="primary">LOC122130447</name>
</gene>
<reference evidence="3" key="1">
    <citation type="submission" date="2025-08" db="UniProtKB">
        <authorList>
            <consortium name="RefSeq"/>
        </authorList>
    </citation>
    <scope>IDENTIFICATION</scope>
</reference>
<name>A0A8M1KAN6_CLUHA</name>
<dbReference type="AlphaFoldDB" id="A0A8M1KAN6"/>
<dbReference type="Proteomes" id="UP000515152">
    <property type="component" value="Unplaced"/>
</dbReference>
<dbReference type="KEGG" id="char:122130447"/>
<dbReference type="InterPro" id="IPR026728">
    <property type="entry name" value="BLTP3A/B"/>
</dbReference>
<organism evidence="2 3">
    <name type="scientific">Clupea harengus</name>
    <name type="common">Atlantic herring</name>
    <dbReference type="NCBI Taxonomy" id="7950"/>
    <lineage>
        <taxon>Eukaryota</taxon>
        <taxon>Metazoa</taxon>
        <taxon>Chordata</taxon>
        <taxon>Craniata</taxon>
        <taxon>Vertebrata</taxon>
        <taxon>Euteleostomi</taxon>
        <taxon>Actinopterygii</taxon>
        <taxon>Neopterygii</taxon>
        <taxon>Teleostei</taxon>
        <taxon>Clupei</taxon>
        <taxon>Clupeiformes</taxon>
        <taxon>Clupeoidei</taxon>
        <taxon>Clupeidae</taxon>
        <taxon>Clupea</taxon>
    </lineage>
</organism>
<dbReference type="RefSeq" id="XP_042561116.1">
    <property type="nucleotide sequence ID" value="XM_042705182.1"/>
</dbReference>
<keyword evidence="2" id="KW-1185">Reference proteome</keyword>
<proteinExistence type="predicted"/>